<keyword evidence="1" id="KW-0472">Membrane</keyword>
<keyword evidence="1" id="KW-0812">Transmembrane</keyword>
<proteinExistence type="predicted"/>
<feature type="transmembrane region" description="Helical" evidence="1">
    <location>
        <begin position="61"/>
        <end position="83"/>
    </location>
</feature>
<reference evidence="2 3" key="1">
    <citation type="submission" date="2015-07" db="EMBL/GenBank/DDBJ databases">
        <title>Genome sequencing of Kibdelosporangium phytohabitans.</title>
        <authorList>
            <person name="Qin S."/>
            <person name="Xing K."/>
        </authorList>
    </citation>
    <scope>NUCLEOTIDE SEQUENCE [LARGE SCALE GENOMIC DNA]</scope>
    <source>
        <strain evidence="2 3">KLBMP1111</strain>
    </source>
</reference>
<dbReference type="Proteomes" id="UP000063699">
    <property type="component" value="Chromosome"/>
</dbReference>
<dbReference type="AlphaFoldDB" id="A0A0N9I9F4"/>
<sequence>MSRQKDRFGGIKWGAAFFGWLTAIGTAVLLAAVGGAIGLSITGGLGQTGGQNIDVTQTGGIVSAIVAAAVLLIAYYCGGYVAGRMARFNGVKQGIAVWVWTIVITIVVAILAAIAGSRFDALRNVDGLPQLSVNGGDLALTAIVGAAIALAVALVGAILGGLAGMRFHRKIDRADLDPL</sequence>
<feature type="transmembrane region" description="Helical" evidence="1">
    <location>
        <begin position="95"/>
        <end position="119"/>
    </location>
</feature>
<protein>
    <submittedName>
        <fullName evidence="2">Uncharacterized protein</fullName>
    </submittedName>
</protein>
<keyword evidence="1" id="KW-1133">Transmembrane helix</keyword>
<gene>
    <name evidence="2" type="ORF">AOZ06_26205</name>
</gene>
<dbReference type="EMBL" id="CP012752">
    <property type="protein sequence ID" value="ALG15073.1"/>
    <property type="molecule type" value="Genomic_DNA"/>
</dbReference>
<organism evidence="2 3">
    <name type="scientific">Kibdelosporangium phytohabitans</name>
    <dbReference type="NCBI Taxonomy" id="860235"/>
    <lineage>
        <taxon>Bacteria</taxon>
        <taxon>Bacillati</taxon>
        <taxon>Actinomycetota</taxon>
        <taxon>Actinomycetes</taxon>
        <taxon>Pseudonocardiales</taxon>
        <taxon>Pseudonocardiaceae</taxon>
        <taxon>Kibdelosporangium</taxon>
    </lineage>
</organism>
<feature type="transmembrane region" description="Helical" evidence="1">
    <location>
        <begin position="12"/>
        <end position="41"/>
    </location>
</feature>
<feature type="transmembrane region" description="Helical" evidence="1">
    <location>
        <begin position="139"/>
        <end position="163"/>
    </location>
</feature>
<evidence type="ECO:0000313" key="3">
    <source>
        <dbReference type="Proteomes" id="UP000063699"/>
    </source>
</evidence>
<evidence type="ECO:0000256" key="1">
    <source>
        <dbReference type="SAM" id="Phobius"/>
    </source>
</evidence>
<accession>A0A0N9I9F4</accession>
<evidence type="ECO:0000313" key="2">
    <source>
        <dbReference type="EMBL" id="ALG15073.1"/>
    </source>
</evidence>
<keyword evidence="3" id="KW-1185">Reference proteome</keyword>
<dbReference type="KEGG" id="kphy:AOZ06_26205"/>
<name>A0A0N9I9F4_9PSEU</name>